<evidence type="ECO:0000256" key="1">
    <source>
        <dbReference type="SAM" id="Phobius"/>
    </source>
</evidence>
<gene>
    <name evidence="2" type="ORF">bhn_I2689</name>
</gene>
<feature type="transmembrane region" description="Helical" evidence="1">
    <location>
        <begin position="15"/>
        <end position="35"/>
    </location>
</feature>
<feature type="transmembrane region" description="Helical" evidence="1">
    <location>
        <begin position="125"/>
        <end position="145"/>
    </location>
</feature>
<dbReference type="EMBL" id="CP017831">
    <property type="protein sequence ID" value="AOZ97721.1"/>
    <property type="molecule type" value="Genomic_DNA"/>
</dbReference>
<keyword evidence="1" id="KW-1133">Transmembrane helix</keyword>
<evidence type="ECO:0000313" key="3">
    <source>
        <dbReference type="Proteomes" id="UP000179284"/>
    </source>
</evidence>
<dbReference type="RefSeq" id="WP_071177295.1">
    <property type="nucleotide sequence ID" value="NZ_CP017831.1"/>
</dbReference>
<keyword evidence="1" id="KW-0812">Transmembrane</keyword>
<keyword evidence="3" id="KW-1185">Reference proteome</keyword>
<feature type="transmembrane region" description="Helical" evidence="1">
    <location>
        <begin position="152"/>
        <end position="176"/>
    </location>
</feature>
<organism evidence="2 3">
    <name type="scientific">Butyrivibrio hungatei</name>
    <dbReference type="NCBI Taxonomy" id="185008"/>
    <lineage>
        <taxon>Bacteria</taxon>
        <taxon>Bacillati</taxon>
        <taxon>Bacillota</taxon>
        <taxon>Clostridia</taxon>
        <taxon>Lachnospirales</taxon>
        <taxon>Lachnospiraceae</taxon>
        <taxon>Butyrivibrio</taxon>
    </lineage>
</organism>
<proteinExistence type="predicted"/>
<evidence type="ECO:0000313" key="2">
    <source>
        <dbReference type="EMBL" id="AOZ97721.1"/>
    </source>
</evidence>
<dbReference type="AlphaFoldDB" id="A0A1D9P5B3"/>
<sequence>MKELYRKHCLFHGDIYNIVMFIVVPIVVVLLHIWMQSLIDVLNVSNLAVLMMFVGMYADYYSFNGLTTKDYPLGIFKNSIKGRDAIKWAIIADQIRRFVQIVFIYIVCNAITMKMLQVELTSMDWILTLVCILFVYASITTVILIGRNITTFAAYTGFSGILMSIAGVIVSLALFYRYCQGEADPMNWLPIVFVLAVFSTGVMIKYTLYRYDRSFMEEKYHDK</sequence>
<dbReference type="KEGG" id="bhu:bhn_I2689"/>
<dbReference type="OrthoDB" id="2004520at2"/>
<dbReference type="Proteomes" id="UP000179284">
    <property type="component" value="Chromosome I"/>
</dbReference>
<feature type="transmembrane region" description="Helical" evidence="1">
    <location>
        <begin position="41"/>
        <end position="60"/>
    </location>
</feature>
<evidence type="ECO:0008006" key="4">
    <source>
        <dbReference type="Google" id="ProtNLM"/>
    </source>
</evidence>
<reference evidence="3" key="1">
    <citation type="submission" date="2016-10" db="EMBL/GenBank/DDBJ databases">
        <title>The complete genome sequence of the rumen bacterium Butyrivibrio hungatei MB2003.</title>
        <authorList>
            <person name="Palevich N."/>
            <person name="Kelly W.J."/>
            <person name="Leahy S.C."/>
            <person name="Altermann E."/>
            <person name="Rakonjac J."/>
            <person name="Attwood G.T."/>
        </authorList>
    </citation>
    <scope>NUCLEOTIDE SEQUENCE [LARGE SCALE GENOMIC DNA]</scope>
    <source>
        <strain evidence="3">MB2003</strain>
    </source>
</reference>
<name>A0A1D9P5B3_9FIRM</name>
<keyword evidence="1" id="KW-0472">Membrane</keyword>
<feature type="transmembrane region" description="Helical" evidence="1">
    <location>
        <begin position="188"/>
        <end position="209"/>
    </location>
</feature>
<protein>
    <recommendedName>
        <fullName evidence="4">ABC-2 family transporter protein</fullName>
    </recommendedName>
</protein>
<accession>A0A1D9P5B3</accession>